<organism evidence="1 2">
    <name type="scientific">Apiospora arundinis</name>
    <dbReference type="NCBI Taxonomy" id="335852"/>
    <lineage>
        <taxon>Eukaryota</taxon>
        <taxon>Fungi</taxon>
        <taxon>Dikarya</taxon>
        <taxon>Ascomycota</taxon>
        <taxon>Pezizomycotina</taxon>
        <taxon>Sordariomycetes</taxon>
        <taxon>Xylariomycetidae</taxon>
        <taxon>Amphisphaeriales</taxon>
        <taxon>Apiosporaceae</taxon>
        <taxon>Apiospora</taxon>
    </lineage>
</organism>
<dbReference type="EMBL" id="JAPCWZ010000004">
    <property type="protein sequence ID" value="KAK8867760.1"/>
    <property type="molecule type" value="Genomic_DNA"/>
</dbReference>
<proteinExistence type="predicted"/>
<gene>
    <name evidence="1" type="ORF">PGQ11_006338</name>
</gene>
<protein>
    <submittedName>
        <fullName evidence="1">Uncharacterized protein</fullName>
    </submittedName>
</protein>
<evidence type="ECO:0000313" key="2">
    <source>
        <dbReference type="Proteomes" id="UP001390339"/>
    </source>
</evidence>
<keyword evidence="2" id="KW-1185">Reference proteome</keyword>
<evidence type="ECO:0000313" key="1">
    <source>
        <dbReference type="EMBL" id="KAK8867760.1"/>
    </source>
</evidence>
<accession>A0ABR2ISH9</accession>
<name>A0ABR2ISH9_9PEZI</name>
<sequence>MSPTKGTSENMAQEARKLWCGHAASAGMSACQSALIHAKAAGHHAAQAVESKLSRRVVDLVTRREQQIGSGVEEKMVTLPRLIGSPGNSTRCDWAPIHRPQAKNRGNLRNAILRNEATTLRAVVHEIGSFENSPA</sequence>
<dbReference type="PROSITE" id="PS51257">
    <property type="entry name" value="PROKAR_LIPOPROTEIN"/>
    <property type="match status" value="1"/>
</dbReference>
<comment type="caution">
    <text evidence="1">The sequence shown here is derived from an EMBL/GenBank/DDBJ whole genome shotgun (WGS) entry which is preliminary data.</text>
</comment>
<reference evidence="1 2" key="1">
    <citation type="journal article" date="2024" name="IMA Fungus">
        <title>Apiospora arundinis, a panoply of carbohydrate-active enzymes and secondary metabolites.</title>
        <authorList>
            <person name="Sorensen T."/>
            <person name="Petersen C."/>
            <person name="Muurmann A.T."/>
            <person name="Christiansen J.V."/>
            <person name="Brundto M.L."/>
            <person name="Overgaard C.K."/>
            <person name="Boysen A.T."/>
            <person name="Wollenberg R.D."/>
            <person name="Larsen T.O."/>
            <person name="Sorensen J.L."/>
            <person name="Nielsen K.L."/>
            <person name="Sondergaard T.E."/>
        </authorList>
    </citation>
    <scope>NUCLEOTIDE SEQUENCE [LARGE SCALE GENOMIC DNA]</scope>
    <source>
        <strain evidence="1 2">AAU 773</strain>
    </source>
</reference>
<dbReference type="Proteomes" id="UP001390339">
    <property type="component" value="Unassembled WGS sequence"/>
</dbReference>